<evidence type="ECO:0000313" key="3">
    <source>
        <dbReference type="Proteomes" id="UP000192330"/>
    </source>
</evidence>
<dbReference type="InterPro" id="IPR013749">
    <property type="entry name" value="PM/HMP-P_kinase-1"/>
</dbReference>
<dbReference type="PANTHER" id="PTHR20858:SF17">
    <property type="entry name" value="HYDROXYMETHYLPYRIMIDINE_PHOSPHOMETHYLPYRIMIDINE KINASE THI20-RELATED"/>
    <property type="match status" value="1"/>
</dbReference>
<dbReference type="GO" id="GO:0008972">
    <property type="term" value="F:phosphomethylpyrimidine kinase activity"/>
    <property type="evidence" value="ECO:0007669"/>
    <property type="project" value="TreeGrafter"/>
</dbReference>
<feature type="domain" description="Pyridoxamine kinase/Phosphomethylpyrimidine kinase" evidence="1">
    <location>
        <begin position="42"/>
        <end position="116"/>
    </location>
</feature>
<dbReference type="GO" id="GO:0009229">
    <property type="term" value="P:thiamine diphosphate biosynthetic process"/>
    <property type="evidence" value="ECO:0007669"/>
    <property type="project" value="UniProtKB-UniPathway"/>
</dbReference>
<sequence>MTPQVIKIGMLFSPEIVAVPAEADADYSGPVMRDPVLVAKSVDALLAASGTIALEQSRVTTWNTHDTGCSLSSAITAELAKGAPLEGPAGRAQVWLHGAICAADDRAIGGGHGPVHHFHGYWP</sequence>
<keyword evidence="3" id="KW-1185">Reference proteome</keyword>
<proteinExistence type="predicted"/>
<dbReference type="EMBL" id="FWYD01000016">
    <property type="protein sequence ID" value="SMC98903.1"/>
    <property type="molecule type" value="Genomic_DNA"/>
</dbReference>
<dbReference type="InterPro" id="IPR029056">
    <property type="entry name" value="Ribokinase-like"/>
</dbReference>
<evidence type="ECO:0000313" key="2">
    <source>
        <dbReference type="EMBL" id="SMC98903.1"/>
    </source>
</evidence>
<dbReference type="AlphaFoldDB" id="A0A1W2DNF2"/>
<accession>A0A1W2DNF2</accession>
<name>A0A1W2DNF2_9RHOB</name>
<organism evidence="2 3">
    <name type="scientific">Primorskyibacter flagellatus</name>
    <dbReference type="NCBI Taxonomy" id="1387277"/>
    <lineage>
        <taxon>Bacteria</taxon>
        <taxon>Pseudomonadati</taxon>
        <taxon>Pseudomonadota</taxon>
        <taxon>Alphaproteobacteria</taxon>
        <taxon>Rhodobacterales</taxon>
        <taxon>Roseobacteraceae</taxon>
        <taxon>Primorskyibacter</taxon>
    </lineage>
</organism>
<dbReference type="GO" id="GO:0005829">
    <property type="term" value="C:cytosol"/>
    <property type="evidence" value="ECO:0007669"/>
    <property type="project" value="TreeGrafter"/>
</dbReference>
<keyword evidence="2" id="KW-0808">Transferase</keyword>
<dbReference type="SUPFAM" id="SSF53613">
    <property type="entry name" value="Ribokinase-like"/>
    <property type="match status" value="1"/>
</dbReference>
<reference evidence="2 3" key="1">
    <citation type="submission" date="2017-04" db="EMBL/GenBank/DDBJ databases">
        <authorList>
            <person name="Afonso C.L."/>
            <person name="Miller P.J."/>
            <person name="Scott M.A."/>
            <person name="Spackman E."/>
            <person name="Goraichik I."/>
            <person name="Dimitrov K.M."/>
            <person name="Suarez D.L."/>
            <person name="Swayne D.E."/>
        </authorList>
    </citation>
    <scope>NUCLEOTIDE SEQUENCE [LARGE SCALE GENOMIC DNA]</scope>
    <source>
        <strain evidence="2 3">CGMCC 1.12644</strain>
    </source>
</reference>
<dbReference type="UniPathway" id="UPA00060">
    <property type="reaction ID" value="UER00138"/>
</dbReference>
<dbReference type="Gene3D" id="3.40.1190.20">
    <property type="match status" value="1"/>
</dbReference>
<dbReference type="PANTHER" id="PTHR20858">
    <property type="entry name" value="PHOSPHOMETHYLPYRIMIDINE KINASE"/>
    <property type="match status" value="1"/>
</dbReference>
<dbReference type="STRING" id="1387277.SAMN06295998_11613"/>
<keyword evidence="2" id="KW-0418">Kinase</keyword>
<protein>
    <submittedName>
        <fullName evidence="2">Phosphomethylpyrimidine kinase</fullName>
    </submittedName>
</protein>
<dbReference type="Proteomes" id="UP000192330">
    <property type="component" value="Unassembled WGS sequence"/>
</dbReference>
<dbReference type="Pfam" id="PF08543">
    <property type="entry name" value="Phos_pyr_kin"/>
    <property type="match status" value="1"/>
</dbReference>
<gene>
    <name evidence="2" type="ORF">SAMN06295998_11613</name>
</gene>
<dbReference type="GO" id="GO:0008902">
    <property type="term" value="F:hydroxymethylpyrimidine kinase activity"/>
    <property type="evidence" value="ECO:0007669"/>
    <property type="project" value="TreeGrafter"/>
</dbReference>
<evidence type="ECO:0000259" key="1">
    <source>
        <dbReference type="Pfam" id="PF08543"/>
    </source>
</evidence>
<dbReference type="GO" id="GO:0009228">
    <property type="term" value="P:thiamine biosynthetic process"/>
    <property type="evidence" value="ECO:0007669"/>
    <property type="project" value="TreeGrafter"/>
</dbReference>
<dbReference type="OrthoDB" id="9810880at2"/>